<comment type="caution">
    <text evidence="3">The sequence shown here is derived from an EMBL/GenBank/DDBJ whole genome shotgun (WGS) entry which is preliminary data.</text>
</comment>
<evidence type="ECO:0000256" key="1">
    <source>
        <dbReference type="SAM" id="MobiDB-lite"/>
    </source>
</evidence>
<dbReference type="PANTHER" id="PTHR43685:SF2">
    <property type="entry name" value="GLYCOSYLTRANSFERASE 2-LIKE DOMAIN-CONTAINING PROTEIN"/>
    <property type="match status" value="1"/>
</dbReference>
<name>A0A964WT79_9HYPH</name>
<dbReference type="InterPro" id="IPR001173">
    <property type="entry name" value="Glyco_trans_2-like"/>
</dbReference>
<dbReference type="PANTHER" id="PTHR43685">
    <property type="entry name" value="GLYCOSYLTRANSFERASE"/>
    <property type="match status" value="1"/>
</dbReference>
<evidence type="ECO:0000259" key="2">
    <source>
        <dbReference type="Pfam" id="PF00535"/>
    </source>
</evidence>
<dbReference type="AlphaFoldDB" id="A0A964WT79"/>
<dbReference type="CDD" id="cd00761">
    <property type="entry name" value="Glyco_tranf_GTA_type"/>
    <property type="match status" value="1"/>
</dbReference>
<feature type="region of interest" description="Disordered" evidence="1">
    <location>
        <begin position="297"/>
        <end position="319"/>
    </location>
</feature>
<dbReference type="SUPFAM" id="SSF53448">
    <property type="entry name" value="Nucleotide-diphospho-sugar transferases"/>
    <property type="match status" value="1"/>
</dbReference>
<dbReference type="Gene3D" id="3.90.550.10">
    <property type="entry name" value="Spore Coat Polysaccharide Biosynthesis Protein SpsA, Chain A"/>
    <property type="match status" value="1"/>
</dbReference>
<dbReference type="InterPro" id="IPR050834">
    <property type="entry name" value="Glycosyltransf_2"/>
</dbReference>
<dbReference type="EMBL" id="SPKJ01000020">
    <property type="protein sequence ID" value="MYZ47752.1"/>
    <property type="molecule type" value="Genomic_DNA"/>
</dbReference>
<evidence type="ECO:0000313" key="3">
    <source>
        <dbReference type="EMBL" id="MYZ47752.1"/>
    </source>
</evidence>
<feature type="domain" description="Glycosyltransferase 2-like" evidence="2">
    <location>
        <begin position="7"/>
        <end position="109"/>
    </location>
</feature>
<dbReference type="OrthoDB" id="8097803at2"/>
<sequence length="319" mass="34295">MPGHGVSVVVPVHNRPEGAAQAVRSALAQSLPPLEVIVVDDASDEPLTEERLGVADPRLRIVRLGVNSGASAARQAGVALARGEIVAFLDSDDVWLPGKLAAQLPLLGDAVASRRLLAVAGGWERQSEHGEPGQRLVPVESADPLAFASGCWFSPGSTVVLPRFAFEIVGPFDPRLRRLEDSDWFLRFALLGGRLVVAREMVAVVSAGRRSRVGTTKAAGAIILAKAAAACPRALRSKVLRRLRAYVDLEIASAARNEGRPLAMCLALARSFARRPRFRLQLERWWSVERAPDGIPAAFAAPPPRAVRPGRPARPRRES</sequence>
<protein>
    <submittedName>
        <fullName evidence="3">Glycosyltransferase family 2 protein</fullName>
    </submittedName>
</protein>
<dbReference type="Pfam" id="PF00535">
    <property type="entry name" value="Glycos_transf_2"/>
    <property type="match status" value="1"/>
</dbReference>
<dbReference type="RefSeq" id="WP_161140100.1">
    <property type="nucleotide sequence ID" value="NZ_SPKJ01000020.1"/>
</dbReference>
<gene>
    <name evidence="3" type="ORF">E4O86_08505</name>
</gene>
<accession>A0A964WT79</accession>
<proteinExistence type="predicted"/>
<evidence type="ECO:0000313" key="4">
    <source>
        <dbReference type="Proteomes" id="UP000773614"/>
    </source>
</evidence>
<reference evidence="3" key="1">
    <citation type="submission" date="2019-03" db="EMBL/GenBank/DDBJ databases">
        <title>Afifella sp. nov., isolated from activated sludge.</title>
        <authorList>
            <person name="Li Q."/>
            <person name="Liu Y."/>
        </authorList>
    </citation>
    <scope>NUCLEOTIDE SEQUENCE</scope>
    <source>
        <strain evidence="3">L72</strain>
    </source>
</reference>
<organism evidence="3 4">
    <name type="scientific">Propylenella binzhouense</name>
    <dbReference type="NCBI Taxonomy" id="2555902"/>
    <lineage>
        <taxon>Bacteria</taxon>
        <taxon>Pseudomonadati</taxon>
        <taxon>Pseudomonadota</taxon>
        <taxon>Alphaproteobacteria</taxon>
        <taxon>Hyphomicrobiales</taxon>
        <taxon>Propylenellaceae</taxon>
        <taxon>Propylenella</taxon>
    </lineage>
</organism>
<dbReference type="Proteomes" id="UP000773614">
    <property type="component" value="Unassembled WGS sequence"/>
</dbReference>
<dbReference type="InterPro" id="IPR029044">
    <property type="entry name" value="Nucleotide-diphossugar_trans"/>
</dbReference>
<keyword evidence="4" id="KW-1185">Reference proteome</keyword>